<name>A0ABN7W3D2_GIGMA</name>
<evidence type="ECO:0000256" key="1">
    <source>
        <dbReference type="ARBA" id="ARBA00022723"/>
    </source>
</evidence>
<reference evidence="6 7" key="1">
    <citation type="submission" date="2021-06" db="EMBL/GenBank/DDBJ databases">
        <authorList>
            <person name="Kallberg Y."/>
            <person name="Tangrot J."/>
            <person name="Rosling A."/>
        </authorList>
    </citation>
    <scope>NUCLEOTIDE SEQUENCE [LARGE SCALE GENOMIC DNA]</scope>
    <source>
        <strain evidence="6 7">120-4 pot B 10/14</strain>
    </source>
</reference>
<protein>
    <submittedName>
        <fullName evidence="6">6527_t:CDS:1</fullName>
    </submittedName>
</protein>
<keyword evidence="3" id="KW-0862">Zinc</keyword>
<evidence type="ECO:0000313" key="7">
    <source>
        <dbReference type="Proteomes" id="UP000789901"/>
    </source>
</evidence>
<keyword evidence="4" id="KW-0812">Transmembrane</keyword>
<comment type="caution">
    <text evidence="6">The sequence shown here is derived from an EMBL/GenBank/DDBJ whole genome shotgun (WGS) entry which is preliminary data.</text>
</comment>
<keyword evidence="2" id="KW-0863">Zinc-finger</keyword>
<keyword evidence="4" id="KW-0472">Membrane</keyword>
<proteinExistence type="predicted"/>
<dbReference type="Pfam" id="PF02892">
    <property type="entry name" value="zf-BED"/>
    <property type="match status" value="1"/>
</dbReference>
<evidence type="ECO:0000259" key="5">
    <source>
        <dbReference type="Pfam" id="PF02892"/>
    </source>
</evidence>
<accession>A0ABN7W3D2</accession>
<evidence type="ECO:0000313" key="6">
    <source>
        <dbReference type="EMBL" id="CAG8814788.1"/>
    </source>
</evidence>
<evidence type="ECO:0000256" key="4">
    <source>
        <dbReference type="SAM" id="Phobius"/>
    </source>
</evidence>
<evidence type="ECO:0000256" key="2">
    <source>
        <dbReference type="ARBA" id="ARBA00022771"/>
    </source>
</evidence>
<keyword evidence="1" id="KW-0479">Metal-binding</keyword>
<dbReference type="Proteomes" id="UP000789901">
    <property type="component" value="Unassembled WGS sequence"/>
</dbReference>
<dbReference type="InterPro" id="IPR003656">
    <property type="entry name" value="Znf_BED"/>
</dbReference>
<organism evidence="6 7">
    <name type="scientific">Gigaspora margarita</name>
    <dbReference type="NCBI Taxonomy" id="4874"/>
    <lineage>
        <taxon>Eukaryota</taxon>
        <taxon>Fungi</taxon>
        <taxon>Fungi incertae sedis</taxon>
        <taxon>Mucoromycota</taxon>
        <taxon>Glomeromycotina</taxon>
        <taxon>Glomeromycetes</taxon>
        <taxon>Diversisporales</taxon>
        <taxon>Gigasporaceae</taxon>
        <taxon>Gigaspora</taxon>
    </lineage>
</organism>
<gene>
    <name evidence="6" type="ORF">GMARGA_LOCUS26129</name>
</gene>
<sequence length="275" mass="32193">MNNEDQYSTENNSETATVPFISTIALVSTIPLASIPIPYYLFFHSDSKNPSIAYCKVCEANLISTRQAAYAYNRNRRNTTNLINHLYDKYKITKENYLGFLDEHNEPQYDQTKITDMQKIPCNKTVKFIIYNLFTWNKEQLCLLLSNNIIAIHLTTDLWTAKSHYGYLANMVKCIQLLSEQYLLQVKQQPCVAHMLQLSVLQDLKQYFEKLKKTELLSGNCNDCNLLDVLTDVKTRWNSVYYAWKRVLELYTSMKHVSMILQLSLIGHYNRRIRN</sequence>
<feature type="domain" description="BED-type" evidence="5">
    <location>
        <begin position="39"/>
        <end position="88"/>
    </location>
</feature>
<feature type="transmembrane region" description="Helical" evidence="4">
    <location>
        <begin position="20"/>
        <end position="42"/>
    </location>
</feature>
<dbReference type="EMBL" id="CAJVQB010029916">
    <property type="protein sequence ID" value="CAG8814788.1"/>
    <property type="molecule type" value="Genomic_DNA"/>
</dbReference>
<evidence type="ECO:0000256" key="3">
    <source>
        <dbReference type="ARBA" id="ARBA00022833"/>
    </source>
</evidence>
<keyword evidence="7" id="KW-1185">Reference proteome</keyword>
<keyword evidence="4" id="KW-1133">Transmembrane helix</keyword>